<dbReference type="PANTHER" id="PTHR10465:SF1">
    <property type="entry name" value="MITOFUSIN-2"/>
    <property type="match status" value="1"/>
</dbReference>
<dbReference type="Proteomes" id="UP001469553">
    <property type="component" value="Unassembled WGS sequence"/>
</dbReference>
<proteinExistence type="predicted"/>
<evidence type="ECO:0000313" key="6">
    <source>
        <dbReference type="EMBL" id="MEQ2308644.1"/>
    </source>
</evidence>
<keyword evidence="4" id="KW-0342">GTP-binding</keyword>
<keyword evidence="2" id="KW-0547">Nucleotide-binding</keyword>
<feature type="non-terminal residue" evidence="6">
    <location>
        <position position="127"/>
    </location>
</feature>
<evidence type="ECO:0000256" key="5">
    <source>
        <dbReference type="ARBA" id="ARBA00023136"/>
    </source>
</evidence>
<accession>A0ABV0ZRY5</accession>
<evidence type="ECO:0000256" key="2">
    <source>
        <dbReference type="ARBA" id="ARBA00022741"/>
    </source>
</evidence>
<evidence type="ECO:0000256" key="3">
    <source>
        <dbReference type="ARBA" id="ARBA00022801"/>
    </source>
</evidence>
<sequence length="127" mass="14102">MEVCSCGEGIDGSWVRGHVFDIFVLARLDQIDPSFALVVPALVWADAGVVYRSPPLDGRGPPPGFRVQVQDNILLKVRRQHMDRCTHFLVDELGVVDRAQASDRIFFVSAKEVLQARVQKAQGMPES</sequence>
<keyword evidence="7" id="KW-1185">Reference proteome</keyword>
<dbReference type="EMBL" id="JAHRIP010069437">
    <property type="protein sequence ID" value="MEQ2308644.1"/>
    <property type="molecule type" value="Genomic_DNA"/>
</dbReference>
<reference evidence="6 7" key="1">
    <citation type="submission" date="2021-06" db="EMBL/GenBank/DDBJ databases">
        <authorList>
            <person name="Palmer J.M."/>
        </authorList>
    </citation>
    <scope>NUCLEOTIDE SEQUENCE [LARGE SCALE GENOMIC DNA]</scope>
    <source>
        <strain evidence="6 7">AS_MEX2019</strain>
        <tissue evidence="6">Muscle</tissue>
    </source>
</reference>
<keyword evidence="5" id="KW-0472">Membrane</keyword>
<evidence type="ECO:0000313" key="7">
    <source>
        <dbReference type="Proteomes" id="UP001469553"/>
    </source>
</evidence>
<protein>
    <submittedName>
        <fullName evidence="6">Uncharacterized protein</fullName>
    </submittedName>
</protein>
<comment type="subcellular location">
    <subcellularLocation>
        <location evidence="1">Membrane</location>
    </subcellularLocation>
</comment>
<gene>
    <name evidence="6" type="ORF">AMECASPLE_030343</name>
</gene>
<dbReference type="PANTHER" id="PTHR10465">
    <property type="entry name" value="TRANSMEMBRANE GTPASE FZO1"/>
    <property type="match status" value="1"/>
</dbReference>
<dbReference type="InterPro" id="IPR027094">
    <property type="entry name" value="Mitofusin_fam"/>
</dbReference>
<keyword evidence="3" id="KW-0378">Hydrolase</keyword>
<name>A0ABV0ZRY5_9TELE</name>
<evidence type="ECO:0000256" key="1">
    <source>
        <dbReference type="ARBA" id="ARBA00004370"/>
    </source>
</evidence>
<comment type="caution">
    <text evidence="6">The sequence shown here is derived from an EMBL/GenBank/DDBJ whole genome shotgun (WGS) entry which is preliminary data.</text>
</comment>
<evidence type="ECO:0000256" key="4">
    <source>
        <dbReference type="ARBA" id="ARBA00023134"/>
    </source>
</evidence>
<organism evidence="6 7">
    <name type="scientific">Ameca splendens</name>
    <dbReference type="NCBI Taxonomy" id="208324"/>
    <lineage>
        <taxon>Eukaryota</taxon>
        <taxon>Metazoa</taxon>
        <taxon>Chordata</taxon>
        <taxon>Craniata</taxon>
        <taxon>Vertebrata</taxon>
        <taxon>Euteleostomi</taxon>
        <taxon>Actinopterygii</taxon>
        <taxon>Neopterygii</taxon>
        <taxon>Teleostei</taxon>
        <taxon>Neoteleostei</taxon>
        <taxon>Acanthomorphata</taxon>
        <taxon>Ovalentaria</taxon>
        <taxon>Atherinomorphae</taxon>
        <taxon>Cyprinodontiformes</taxon>
        <taxon>Goodeidae</taxon>
        <taxon>Ameca</taxon>
    </lineage>
</organism>